<dbReference type="RefSeq" id="WP_036835316.1">
    <property type="nucleotide sequence ID" value="NZ_AVPG01000021.1"/>
</dbReference>
<dbReference type="AlphaFoldDB" id="A0A0A5G0L7"/>
<dbReference type="OrthoDB" id="2884109at2"/>
<proteinExistence type="predicted"/>
<evidence type="ECO:0000313" key="2">
    <source>
        <dbReference type="EMBL" id="KGX85574.1"/>
    </source>
</evidence>
<organism evidence="2 3">
    <name type="scientific">Pontibacillus litoralis JSM 072002</name>
    <dbReference type="NCBI Taxonomy" id="1385512"/>
    <lineage>
        <taxon>Bacteria</taxon>
        <taxon>Bacillati</taxon>
        <taxon>Bacillota</taxon>
        <taxon>Bacilli</taxon>
        <taxon>Bacillales</taxon>
        <taxon>Bacillaceae</taxon>
        <taxon>Pontibacillus</taxon>
    </lineage>
</organism>
<reference evidence="2 3" key="1">
    <citation type="submission" date="2013-08" db="EMBL/GenBank/DDBJ databases">
        <authorList>
            <person name="Huang J."/>
            <person name="Wang G."/>
        </authorList>
    </citation>
    <scope>NUCLEOTIDE SEQUENCE [LARGE SCALE GENOMIC DNA]</scope>
    <source>
        <strain evidence="2 3">JSM 072002</strain>
    </source>
</reference>
<keyword evidence="3" id="KW-1185">Reference proteome</keyword>
<evidence type="ECO:0000313" key="3">
    <source>
        <dbReference type="Proteomes" id="UP000030401"/>
    </source>
</evidence>
<comment type="caution">
    <text evidence="2">The sequence shown here is derived from an EMBL/GenBank/DDBJ whole genome shotgun (WGS) entry which is preliminary data.</text>
</comment>
<name>A0A0A5G0L7_9BACI</name>
<gene>
    <name evidence="2" type="ORF">N784_08680</name>
</gene>
<sequence length="300" mass="35778">MKACMRKLDIYPQPFMNLSICHKTNQTFFRTNPLLTKCNELEEGIQALQQWKTCQQEITSQLLCYLNGLESQVGKMEDKYQDVLRTMKQQFVFLNAQVDDIHVKMNEYEERSELMTQQINQQKKAQTTLDRQLIENIQQHYKMIQRIQEQEQRHEELEEQLHKQEVKRREVANQLLLQEKMQEKLENHLREQEQQQEIVMGEVNHIQEELLQEKEERKKTEEVKKHPHEEIQALFSYVSPISEMLTKLPPNYPVDTLYLGGKEVHVSNFVKILPNLGVAHFRNGEKLITVDYHSVHGVKW</sequence>
<dbReference type="STRING" id="1385512.N784_08680"/>
<protein>
    <submittedName>
        <fullName evidence="2">Uncharacterized protein</fullName>
    </submittedName>
</protein>
<accession>A0A0A5G0L7</accession>
<keyword evidence="1" id="KW-0175">Coiled coil</keyword>
<dbReference type="Proteomes" id="UP000030401">
    <property type="component" value="Unassembled WGS sequence"/>
</dbReference>
<feature type="coiled-coil region" evidence="1">
    <location>
        <begin position="66"/>
        <end position="223"/>
    </location>
</feature>
<evidence type="ECO:0000256" key="1">
    <source>
        <dbReference type="SAM" id="Coils"/>
    </source>
</evidence>
<dbReference type="EMBL" id="AVPG01000021">
    <property type="protein sequence ID" value="KGX85574.1"/>
    <property type="molecule type" value="Genomic_DNA"/>
</dbReference>